<accession>A0ACD5VMJ7</accession>
<name>A0ACD5VMJ7_AVESA</name>
<reference evidence="1" key="2">
    <citation type="submission" date="2025-09" db="UniProtKB">
        <authorList>
            <consortium name="EnsemblPlants"/>
        </authorList>
    </citation>
    <scope>IDENTIFICATION</scope>
</reference>
<keyword evidence="2" id="KW-1185">Reference proteome</keyword>
<sequence length="547" mass="62268">MDCDEGPPLNPPDASQTPGGGGEQDHDGSQPAPSLPDDVLADIFGRLAPRWIAASRCVCPSWRASIDGRRLLRADLLPLSLRGIFTHFDLQKYPAFFSRPTPPSAPAFSGKLSFLPSADPAGCVWYPDEPYDIREKYSITDHCNGLLLIDKYVVNPATRRWDALPPAPPGRVQFIFRTDQDLGDGTPHYETIHNYLVFDPTVSPHYQVLRICALSRMHDLRKKDTECPSPVCTLNVLSSRSGCWEERRFVREGDAAGTFLEVRARALSTGEEHFMFTVNLISISLSTNTYRVIRPPPDYEADTYPGLHPQKSEKGVYFVSLDKYWLRVWILVESCGQIEWVLKHDKDLEPVLARRRPQQVHGPWMLKGINHNSFCTCFPEDYKEDIVEEKIEWSSDTDDVLDDEDMIQKCSSKECHSNNESDDILGNKDTIEECSSEANKKAVLEEKFESSSKDDDIVEDCYFNEEDRCVIAMLGFHPYKEILFLSESAKTGLAYHLNSSKIQCLGNIYPTDYANYCGYRYEGDEMDTVKYAFPYTPCWIEEFPRKI</sequence>
<dbReference type="Proteomes" id="UP001732700">
    <property type="component" value="Chromosome 3C"/>
</dbReference>
<reference evidence="1" key="1">
    <citation type="submission" date="2021-05" db="EMBL/GenBank/DDBJ databases">
        <authorList>
            <person name="Scholz U."/>
            <person name="Mascher M."/>
            <person name="Fiebig A."/>
        </authorList>
    </citation>
    <scope>NUCLEOTIDE SEQUENCE [LARGE SCALE GENOMIC DNA]</scope>
</reference>
<dbReference type="EnsemblPlants" id="AVESA.00010b.r2.3CG0463120.1">
    <property type="protein sequence ID" value="AVESA.00010b.r2.3CG0463120.1.CDS"/>
    <property type="gene ID" value="AVESA.00010b.r2.3CG0463120"/>
</dbReference>
<protein>
    <submittedName>
        <fullName evidence="1">Uncharacterized protein</fullName>
    </submittedName>
</protein>
<evidence type="ECO:0000313" key="2">
    <source>
        <dbReference type="Proteomes" id="UP001732700"/>
    </source>
</evidence>
<evidence type="ECO:0000313" key="1">
    <source>
        <dbReference type="EnsemblPlants" id="AVESA.00010b.r2.3CG0463120.1.CDS"/>
    </source>
</evidence>
<proteinExistence type="predicted"/>
<organism evidence="1 2">
    <name type="scientific">Avena sativa</name>
    <name type="common">Oat</name>
    <dbReference type="NCBI Taxonomy" id="4498"/>
    <lineage>
        <taxon>Eukaryota</taxon>
        <taxon>Viridiplantae</taxon>
        <taxon>Streptophyta</taxon>
        <taxon>Embryophyta</taxon>
        <taxon>Tracheophyta</taxon>
        <taxon>Spermatophyta</taxon>
        <taxon>Magnoliopsida</taxon>
        <taxon>Liliopsida</taxon>
        <taxon>Poales</taxon>
        <taxon>Poaceae</taxon>
        <taxon>BOP clade</taxon>
        <taxon>Pooideae</taxon>
        <taxon>Poodae</taxon>
        <taxon>Poeae</taxon>
        <taxon>Poeae Chloroplast Group 1 (Aveneae type)</taxon>
        <taxon>Aveninae</taxon>
        <taxon>Avena</taxon>
    </lineage>
</organism>